<dbReference type="EMBL" id="CP045119">
    <property type="protein sequence ID" value="QIN82942.1"/>
    <property type="molecule type" value="Genomic_DNA"/>
</dbReference>
<comment type="function">
    <text evidence="13">Catalyzes the NADPH-dependent reduction of beta-ketoacyl-ACP substrates to beta-hydroxyacyl-ACP products, the first reductive step in the elongation cycle of fatty acid biosynthesis.</text>
</comment>
<evidence type="ECO:0000256" key="10">
    <source>
        <dbReference type="ARBA" id="ARBA00048508"/>
    </source>
</evidence>
<dbReference type="PANTHER" id="PTHR42879:SF2">
    <property type="entry name" value="3-OXOACYL-[ACYL-CARRIER-PROTEIN] REDUCTASE FABG"/>
    <property type="match status" value="1"/>
</dbReference>
<dbReference type="NCBIfam" id="TIGR01830">
    <property type="entry name" value="3oxo_ACP_reduc"/>
    <property type="match status" value="1"/>
</dbReference>
<dbReference type="InterPro" id="IPR057326">
    <property type="entry name" value="KR_dom"/>
</dbReference>
<dbReference type="InterPro" id="IPR002347">
    <property type="entry name" value="SDR_fam"/>
</dbReference>
<dbReference type="CDD" id="cd05333">
    <property type="entry name" value="BKR_SDR_c"/>
    <property type="match status" value="1"/>
</dbReference>
<feature type="binding site" evidence="12">
    <location>
        <begin position="155"/>
        <end position="159"/>
    </location>
    <ligand>
        <name>NADP(+)</name>
        <dbReference type="ChEBI" id="CHEBI:58349"/>
    </ligand>
</feature>
<feature type="binding site" evidence="12">
    <location>
        <position position="90"/>
    </location>
    <ligand>
        <name>NADP(+)</name>
        <dbReference type="ChEBI" id="CHEBI:58349"/>
    </ligand>
</feature>
<dbReference type="Proteomes" id="UP000501452">
    <property type="component" value="Chromosome"/>
</dbReference>
<dbReference type="KEGG" id="rub:GBA63_09990"/>
<dbReference type="EC" id="1.1.1.100" evidence="3 13"/>
<dbReference type="PRINTS" id="PR00081">
    <property type="entry name" value="GDHRDH"/>
</dbReference>
<evidence type="ECO:0000256" key="7">
    <source>
        <dbReference type="ARBA" id="ARBA00023002"/>
    </source>
</evidence>
<keyword evidence="16" id="KW-1185">Reference proteome</keyword>
<evidence type="ECO:0000256" key="8">
    <source>
        <dbReference type="ARBA" id="ARBA00023098"/>
    </source>
</evidence>
<keyword evidence="5 13" id="KW-0276">Fatty acid metabolism</keyword>
<dbReference type="GO" id="GO:0006633">
    <property type="term" value="P:fatty acid biosynthetic process"/>
    <property type="evidence" value="ECO:0007669"/>
    <property type="project" value="UniProtKB-UniPathway"/>
</dbReference>
<keyword evidence="6 12" id="KW-0521">NADP</keyword>
<evidence type="ECO:0000256" key="1">
    <source>
        <dbReference type="ARBA" id="ARBA00005194"/>
    </source>
</evidence>
<dbReference type="InterPro" id="IPR011284">
    <property type="entry name" value="3oxo_ACP_reduc"/>
</dbReference>
<dbReference type="NCBIfam" id="NF009466">
    <property type="entry name" value="PRK12826.1-2"/>
    <property type="match status" value="1"/>
</dbReference>
<dbReference type="GO" id="GO:0004316">
    <property type="term" value="F:3-oxoacyl-[acyl-carrier-protein] reductase (NADPH) activity"/>
    <property type="evidence" value="ECO:0007669"/>
    <property type="project" value="UniProtKB-UniRule"/>
</dbReference>
<feature type="active site" description="Proton acceptor" evidence="11">
    <location>
        <position position="155"/>
    </location>
</feature>
<dbReference type="PANTHER" id="PTHR42879">
    <property type="entry name" value="3-OXOACYL-(ACYL-CARRIER-PROTEIN) REDUCTASE"/>
    <property type="match status" value="1"/>
</dbReference>
<dbReference type="PROSITE" id="PS00061">
    <property type="entry name" value="ADH_SHORT"/>
    <property type="match status" value="1"/>
</dbReference>
<dbReference type="FunFam" id="3.40.50.720:FF:000037">
    <property type="entry name" value="3-oxoacyl-[acyl-carrier-protein] reductase FabG"/>
    <property type="match status" value="1"/>
</dbReference>
<feature type="binding site" evidence="12">
    <location>
        <begin position="12"/>
        <end position="15"/>
    </location>
    <ligand>
        <name>NADP(+)</name>
        <dbReference type="ChEBI" id="CHEBI:58349"/>
    </ligand>
</feature>
<evidence type="ECO:0000313" key="15">
    <source>
        <dbReference type="EMBL" id="QIN82942.1"/>
    </source>
</evidence>
<evidence type="ECO:0000259" key="14">
    <source>
        <dbReference type="SMART" id="SM00822"/>
    </source>
</evidence>
<dbReference type="InterPro" id="IPR020904">
    <property type="entry name" value="Sc_DH/Rdtase_CS"/>
</dbReference>
<dbReference type="NCBIfam" id="NF005559">
    <property type="entry name" value="PRK07231.1"/>
    <property type="match status" value="1"/>
</dbReference>
<proteinExistence type="inferred from homology"/>
<evidence type="ECO:0000256" key="2">
    <source>
        <dbReference type="ARBA" id="ARBA00006484"/>
    </source>
</evidence>
<dbReference type="NCBIfam" id="NF009464">
    <property type="entry name" value="PRK12824.1"/>
    <property type="match status" value="1"/>
</dbReference>
<comment type="pathway">
    <text evidence="1 13">Lipid metabolism; fatty acid biosynthesis.</text>
</comment>
<comment type="subunit">
    <text evidence="13">Homotetramer.</text>
</comment>
<dbReference type="GO" id="GO:0051287">
    <property type="term" value="F:NAD binding"/>
    <property type="evidence" value="ECO:0007669"/>
    <property type="project" value="UniProtKB-UniRule"/>
</dbReference>
<evidence type="ECO:0000256" key="5">
    <source>
        <dbReference type="ARBA" id="ARBA00022832"/>
    </source>
</evidence>
<evidence type="ECO:0000256" key="13">
    <source>
        <dbReference type="RuleBase" id="RU366074"/>
    </source>
</evidence>
<dbReference type="SUPFAM" id="SSF51735">
    <property type="entry name" value="NAD(P)-binding Rossmann-fold domains"/>
    <property type="match status" value="1"/>
</dbReference>
<evidence type="ECO:0000256" key="11">
    <source>
        <dbReference type="PIRSR" id="PIRSR611284-1"/>
    </source>
</evidence>
<evidence type="ECO:0000256" key="12">
    <source>
        <dbReference type="PIRSR" id="PIRSR611284-2"/>
    </source>
</evidence>
<evidence type="ECO:0000256" key="6">
    <source>
        <dbReference type="ARBA" id="ARBA00022857"/>
    </source>
</evidence>
<protein>
    <recommendedName>
        <fullName evidence="3 13">3-oxoacyl-[acyl-carrier-protein] reductase</fullName>
        <ecNumber evidence="3 13">1.1.1.100</ecNumber>
    </recommendedName>
</protein>
<name>A0A6G8Q932_9ACTN</name>
<evidence type="ECO:0000256" key="4">
    <source>
        <dbReference type="ARBA" id="ARBA00022516"/>
    </source>
</evidence>
<evidence type="ECO:0000256" key="9">
    <source>
        <dbReference type="ARBA" id="ARBA00023160"/>
    </source>
</evidence>
<evidence type="ECO:0000256" key="3">
    <source>
        <dbReference type="ARBA" id="ARBA00012948"/>
    </source>
</evidence>
<evidence type="ECO:0000313" key="16">
    <source>
        <dbReference type="Proteomes" id="UP000501452"/>
    </source>
</evidence>
<sequence length="248" mass="26252">MISEGRVAIVTGGGRGIGRAIAVELASEGADIAILYRSNDAAAEEAAKAVRETGRKCELFKGDVAEPEDVKRLFDGVNEAFGRVDILVNNAGVTRDNLMMRMKEDEFDDVLRTNLKGTYLCTKAALRPMVRARWGRIVNVSSVVGLVGNAGQANYAASKAGIIGFTKSVAREVAQRGITANVVAPGYVETELTGSLPENVKDQIRAQVPNGRFGEPEEIAEAVAFLASEGAGYVTGQTLAVDGGMTMQ</sequence>
<dbReference type="UniPathway" id="UPA00094"/>
<dbReference type="InterPro" id="IPR050259">
    <property type="entry name" value="SDR"/>
</dbReference>
<dbReference type="PRINTS" id="PR00080">
    <property type="entry name" value="SDRFAMILY"/>
</dbReference>
<feature type="domain" description="Ketoreductase" evidence="14">
    <location>
        <begin position="6"/>
        <end position="191"/>
    </location>
</feature>
<keyword evidence="7 13" id="KW-0560">Oxidoreductase</keyword>
<comment type="catalytic activity">
    <reaction evidence="10 13">
        <text>a (3R)-hydroxyacyl-[ACP] + NADP(+) = a 3-oxoacyl-[ACP] + NADPH + H(+)</text>
        <dbReference type="Rhea" id="RHEA:17397"/>
        <dbReference type="Rhea" id="RHEA-COMP:9916"/>
        <dbReference type="Rhea" id="RHEA-COMP:9945"/>
        <dbReference type="ChEBI" id="CHEBI:15378"/>
        <dbReference type="ChEBI" id="CHEBI:57783"/>
        <dbReference type="ChEBI" id="CHEBI:58349"/>
        <dbReference type="ChEBI" id="CHEBI:78776"/>
        <dbReference type="ChEBI" id="CHEBI:78827"/>
        <dbReference type="EC" id="1.1.1.100"/>
    </reaction>
</comment>
<dbReference type="Gene3D" id="3.40.50.720">
    <property type="entry name" value="NAD(P)-binding Rossmann-like Domain"/>
    <property type="match status" value="1"/>
</dbReference>
<dbReference type="Pfam" id="PF13561">
    <property type="entry name" value="adh_short_C2"/>
    <property type="match status" value="1"/>
</dbReference>
<keyword evidence="8 13" id="KW-0443">Lipid metabolism</keyword>
<organism evidence="15 16">
    <name type="scientific">Rubrobacter tropicus</name>
    <dbReference type="NCBI Taxonomy" id="2653851"/>
    <lineage>
        <taxon>Bacteria</taxon>
        <taxon>Bacillati</taxon>
        <taxon>Actinomycetota</taxon>
        <taxon>Rubrobacteria</taxon>
        <taxon>Rubrobacterales</taxon>
        <taxon>Rubrobacteraceae</taxon>
        <taxon>Rubrobacter</taxon>
    </lineage>
</organism>
<keyword evidence="4 13" id="KW-0444">Lipid biosynthesis</keyword>
<reference evidence="15 16" key="1">
    <citation type="submission" date="2019-10" db="EMBL/GenBank/DDBJ databases">
        <title>Rubrobacter sp nov SCSIO 52090 isolated from a deep-sea sediment in the South China Sea.</title>
        <authorList>
            <person name="Chen R.W."/>
        </authorList>
    </citation>
    <scope>NUCLEOTIDE SEQUENCE [LARGE SCALE GENOMIC DNA]</scope>
    <source>
        <strain evidence="15 16">SCSIO 52909</strain>
    </source>
</reference>
<dbReference type="AlphaFoldDB" id="A0A6G8Q932"/>
<keyword evidence="9 13" id="KW-0275">Fatty acid biosynthesis</keyword>
<accession>A0A6G8Q932</accession>
<comment type="similarity">
    <text evidence="2 13">Belongs to the short-chain dehydrogenases/reductases (SDR) family.</text>
</comment>
<gene>
    <name evidence="15" type="primary">fabG</name>
    <name evidence="15" type="ORF">GBA63_09990</name>
</gene>
<dbReference type="InterPro" id="IPR036291">
    <property type="entry name" value="NAD(P)-bd_dom_sf"/>
</dbReference>
<dbReference type="SMART" id="SM00822">
    <property type="entry name" value="PKS_KR"/>
    <property type="match status" value="1"/>
</dbReference>